<comment type="caution">
    <text evidence="1">The sequence shown here is derived from an EMBL/GenBank/DDBJ whole genome shotgun (WGS) entry which is preliminary data.</text>
</comment>
<organism evidence="1 2">
    <name type="scientific">Aliivibrio logei</name>
    <name type="common">Vibrio logei</name>
    <dbReference type="NCBI Taxonomy" id="688"/>
    <lineage>
        <taxon>Bacteria</taxon>
        <taxon>Pseudomonadati</taxon>
        <taxon>Pseudomonadota</taxon>
        <taxon>Gammaproteobacteria</taxon>
        <taxon>Vibrionales</taxon>
        <taxon>Vibrionaceae</taxon>
        <taxon>Aliivibrio</taxon>
    </lineage>
</organism>
<name>A0A1B9NTQ1_ALILO</name>
<gene>
    <name evidence="1" type="ORF">A6E04_19335</name>
</gene>
<dbReference type="Pfam" id="PF03237">
    <property type="entry name" value="Terminase_6N"/>
    <property type="match status" value="1"/>
</dbReference>
<dbReference type="OrthoDB" id="5899399at2"/>
<dbReference type="Proteomes" id="UP000093523">
    <property type="component" value="Unassembled WGS sequence"/>
</dbReference>
<protein>
    <submittedName>
        <fullName evidence="1">Uncharacterized protein</fullName>
    </submittedName>
</protein>
<proteinExistence type="predicted"/>
<evidence type="ECO:0000313" key="1">
    <source>
        <dbReference type="EMBL" id="OCH17009.1"/>
    </source>
</evidence>
<dbReference type="AlphaFoldDB" id="A0A1B9NTQ1"/>
<reference evidence="1 2" key="1">
    <citation type="submission" date="2016-06" db="EMBL/GenBank/DDBJ databases">
        <authorList>
            <person name="Kjaerup R.B."/>
            <person name="Dalgaard T.S."/>
            <person name="Juul-Madsen H.R."/>
        </authorList>
    </citation>
    <scope>NUCLEOTIDE SEQUENCE [LARGE SCALE GENOMIC DNA]</scope>
    <source>
        <strain evidence="1 2">1S159</strain>
    </source>
</reference>
<dbReference type="STRING" id="688.A6E04_19335"/>
<sequence length="118" mass="13241">MNKNEMLYHFGEKALNDAMLTGDNHIFLSATPLQSEMIRKHVLHLASSQGLTVKGNPIVLPNGAMLVFLLTNSETMGGWSGHAYAINCFDETNFSYIHKLVSAWTADIKYHSVFYSFE</sequence>
<accession>A0A1B9NTQ1</accession>
<evidence type="ECO:0000313" key="2">
    <source>
        <dbReference type="Proteomes" id="UP000093523"/>
    </source>
</evidence>
<dbReference type="EMBL" id="MAJU01000031">
    <property type="protein sequence ID" value="OCH17009.1"/>
    <property type="molecule type" value="Genomic_DNA"/>
</dbReference>